<accession>A0A9Q3I2D1</accession>
<keyword evidence="3" id="KW-1185">Reference proteome</keyword>
<dbReference type="EMBL" id="AVOT02030360">
    <property type="protein sequence ID" value="MBW0523524.1"/>
    <property type="molecule type" value="Genomic_DNA"/>
</dbReference>
<feature type="compositionally biased region" description="Polar residues" evidence="1">
    <location>
        <begin position="46"/>
        <end position="55"/>
    </location>
</feature>
<organism evidence="2 3">
    <name type="scientific">Austropuccinia psidii MF-1</name>
    <dbReference type="NCBI Taxonomy" id="1389203"/>
    <lineage>
        <taxon>Eukaryota</taxon>
        <taxon>Fungi</taxon>
        <taxon>Dikarya</taxon>
        <taxon>Basidiomycota</taxon>
        <taxon>Pucciniomycotina</taxon>
        <taxon>Pucciniomycetes</taxon>
        <taxon>Pucciniales</taxon>
        <taxon>Sphaerophragmiaceae</taxon>
        <taxon>Austropuccinia</taxon>
    </lineage>
</organism>
<dbReference type="Proteomes" id="UP000765509">
    <property type="component" value="Unassembled WGS sequence"/>
</dbReference>
<evidence type="ECO:0000313" key="3">
    <source>
        <dbReference type="Proteomes" id="UP000765509"/>
    </source>
</evidence>
<protein>
    <submittedName>
        <fullName evidence="2">Uncharacterized protein</fullName>
    </submittedName>
</protein>
<sequence>MRQPTPGQSGSQFSEDLLQEPCQANEPPVHALTPPAAGLSKVPESQLLSHETNCTYEPGAELASME</sequence>
<proteinExistence type="predicted"/>
<name>A0A9Q3I2D1_9BASI</name>
<dbReference type="AlphaFoldDB" id="A0A9Q3I2D1"/>
<gene>
    <name evidence="2" type="ORF">O181_063239</name>
</gene>
<feature type="region of interest" description="Disordered" evidence="1">
    <location>
        <begin position="1"/>
        <end position="66"/>
    </location>
</feature>
<evidence type="ECO:0000256" key="1">
    <source>
        <dbReference type="SAM" id="MobiDB-lite"/>
    </source>
</evidence>
<reference evidence="2" key="1">
    <citation type="submission" date="2021-03" db="EMBL/GenBank/DDBJ databases">
        <title>Draft genome sequence of rust myrtle Austropuccinia psidii MF-1, a brazilian biotype.</title>
        <authorList>
            <person name="Quecine M.C."/>
            <person name="Pachon D.M.R."/>
            <person name="Bonatelli M.L."/>
            <person name="Correr F.H."/>
            <person name="Franceschini L.M."/>
            <person name="Leite T.F."/>
            <person name="Margarido G.R.A."/>
            <person name="Almeida C.A."/>
            <person name="Ferrarezi J.A."/>
            <person name="Labate C.A."/>
        </authorList>
    </citation>
    <scope>NUCLEOTIDE SEQUENCE</scope>
    <source>
        <strain evidence="2">MF-1</strain>
    </source>
</reference>
<evidence type="ECO:0000313" key="2">
    <source>
        <dbReference type="EMBL" id="MBW0523524.1"/>
    </source>
</evidence>
<feature type="compositionally biased region" description="Polar residues" evidence="1">
    <location>
        <begin position="1"/>
        <end position="14"/>
    </location>
</feature>
<comment type="caution">
    <text evidence="2">The sequence shown here is derived from an EMBL/GenBank/DDBJ whole genome shotgun (WGS) entry which is preliminary data.</text>
</comment>